<dbReference type="InterPro" id="IPR000734">
    <property type="entry name" value="TAG_lipase"/>
</dbReference>
<dbReference type="OrthoDB" id="8183961at2759"/>
<feature type="domain" description="Lipase" evidence="6">
    <location>
        <begin position="53"/>
        <end position="286"/>
    </location>
</feature>
<dbReference type="GO" id="GO:0017171">
    <property type="term" value="F:serine hydrolase activity"/>
    <property type="evidence" value="ECO:0007669"/>
    <property type="project" value="TreeGrafter"/>
</dbReference>
<evidence type="ECO:0000256" key="4">
    <source>
        <dbReference type="RuleBase" id="RU004262"/>
    </source>
</evidence>
<dbReference type="PANTHER" id="PTHR11610:SF172">
    <property type="entry name" value="LIPASE MEMBER H-A-LIKE PROTEIN"/>
    <property type="match status" value="1"/>
</dbReference>
<dbReference type="AlphaFoldDB" id="A0A9P0B521"/>
<dbReference type="GO" id="GO:0016298">
    <property type="term" value="F:lipase activity"/>
    <property type="evidence" value="ECO:0007669"/>
    <property type="project" value="InterPro"/>
</dbReference>
<feature type="chain" id="PRO_5040450378" description="Lipase domain-containing protein" evidence="5">
    <location>
        <begin position="19"/>
        <end position="345"/>
    </location>
</feature>
<dbReference type="InterPro" id="IPR029058">
    <property type="entry name" value="AB_hydrolase_fold"/>
</dbReference>
<keyword evidence="5" id="KW-0732">Signal</keyword>
<dbReference type="PRINTS" id="PR00821">
    <property type="entry name" value="TAGLIPASE"/>
</dbReference>
<dbReference type="GO" id="GO:0005615">
    <property type="term" value="C:extracellular space"/>
    <property type="evidence" value="ECO:0007669"/>
    <property type="project" value="TreeGrafter"/>
</dbReference>
<protein>
    <recommendedName>
        <fullName evidence="6">Lipase domain-containing protein</fullName>
    </recommendedName>
</protein>
<sequence>MVLLIGIVFAKLWNLSISISMENTQLGLNSIHQPLTNNYIKKECIYRPPETPKKFCPDPNVRYILYNNGKRQEIDYMQSDWLRQSIWDPNKEDIMIIHGYAGGDNTLPIVVLRDAYIDNGSYNVWMADWGELCQPPCYRAAVNNLRTVSRCTGELLASLRNAGLETNKLTCVGHSLGAHICGLISRYVNFRLHRIIALDPARLLVTTDIKLNSGDAKAVHILHTNAGHYGESDKSGHVDFCINGGKIQPFCETSNLDVQLCSHVWSICYMAESLHLGKAKKAEPCSRQCPAGPRPDLKLGKPIMMGQHTPLSASGSYCVQDNLNPPYCPTFLGDIGDKRCCLKNV</sequence>
<dbReference type="GO" id="GO:0016042">
    <property type="term" value="P:lipid catabolic process"/>
    <property type="evidence" value="ECO:0007669"/>
    <property type="project" value="TreeGrafter"/>
</dbReference>
<keyword evidence="8" id="KW-1185">Reference proteome</keyword>
<dbReference type="SUPFAM" id="SSF53474">
    <property type="entry name" value="alpha/beta-Hydrolases"/>
    <property type="match status" value="1"/>
</dbReference>
<comment type="subcellular location">
    <subcellularLocation>
        <location evidence="1">Secreted</location>
    </subcellularLocation>
</comment>
<dbReference type="Pfam" id="PF00151">
    <property type="entry name" value="Lipase"/>
    <property type="match status" value="1"/>
</dbReference>
<evidence type="ECO:0000313" key="8">
    <source>
        <dbReference type="Proteomes" id="UP001154078"/>
    </source>
</evidence>
<dbReference type="Gene3D" id="3.40.50.1820">
    <property type="entry name" value="alpha/beta hydrolase"/>
    <property type="match status" value="1"/>
</dbReference>
<evidence type="ECO:0000256" key="5">
    <source>
        <dbReference type="SAM" id="SignalP"/>
    </source>
</evidence>
<evidence type="ECO:0000259" key="6">
    <source>
        <dbReference type="Pfam" id="PF00151"/>
    </source>
</evidence>
<dbReference type="EMBL" id="OV121135">
    <property type="protein sequence ID" value="CAH0555144.1"/>
    <property type="molecule type" value="Genomic_DNA"/>
</dbReference>
<accession>A0A9P0B521</accession>
<evidence type="ECO:0000256" key="2">
    <source>
        <dbReference type="ARBA" id="ARBA00010701"/>
    </source>
</evidence>
<dbReference type="PANTHER" id="PTHR11610">
    <property type="entry name" value="LIPASE"/>
    <property type="match status" value="1"/>
</dbReference>
<name>A0A9P0B521_BRAAE</name>
<organism evidence="7 8">
    <name type="scientific">Brassicogethes aeneus</name>
    <name type="common">Rape pollen beetle</name>
    <name type="synonym">Meligethes aeneus</name>
    <dbReference type="NCBI Taxonomy" id="1431903"/>
    <lineage>
        <taxon>Eukaryota</taxon>
        <taxon>Metazoa</taxon>
        <taxon>Ecdysozoa</taxon>
        <taxon>Arthropoda</taxon>
        <taxon>Hexapoda</taxon>
        <taxon>Insecta</taxon>
        <taxon>Pterygota</taxon>
        <taxon>Neoptera</taxon>
        <taxon>Endopterygota</taxon>
        <taxon>Coleoptera</taxon>
        <taxon>Polyphaga</taxon>
        <taxon>Cucujiformia</taxon>
        <taxon>Nitidulidae</taxon>
        <taxon>Meligethinae</taxon>
        <taxon>Brassicogethes</taxon>
    </lineage>
</organism>
<gene>
    <name evidence="7" type="ORF">MELIAE_LOCUS6579</name>
</gene>
<evidence type="ECO:0000256" key="3">
    <source>
        <dbReference type="ARBA" id="ARBA00022525"/>
    </source>
</evidence>
<reference evidence="7" key="1">
    <citation type="submission" date="2021-12" db="EMBL/GenBank/DDBJ databases">
        <authorList>
            <person name="King R."/>
        </authorList>
    </citation>
    <scope>NUCLEOTIDE SEQUENCE</scope>
</reference>
<feature type="signal peptide" evidence="5">
    <location>
        <begin position="1"/>
        <end position="18"/>
    </location>
</feature>
<proteinExistence type="inferred from homology"/>
<evidence type="ECO:0000256" key="1">
    <source>
        <dbReference type="ARBA" id="ARBA00004613"/>
    </source>
</evidence>
<evidence type="ECO:0000313" key="7">
    <source>
        <dbReference type="EMBL" id="CAH0555144.1"/>
    </source>
</evidence>
<comment type="similarity">
    <text evidence="2 4">Belongs to the AB hydrolase superfamily. Lipase family.</text>
</comment>
<dbReference type="InterPro" id="IPR013818">
    <property type="entry name" value="Lipase"/>
</dbReference>
<dbReference type="Proteomes" id="UP001154078">
    <property type="component" value="Chromosome 4"/>
</dbReference>
<keyword evidence="3" id="KW-0964">Secreted</keyword>